<accession>A0ABC8TBC7</accession>
<dbReference type="AlphaFoldDB" id="A0ABC8TBC7"/>
<dbReference type="Proteomes" id="UP001642360">
    <property type="component" value="Unassembled WGS sequence"/>
</dbReference>
<dbReference type="EMBL" id="CAUOFW020004668">
    <property type="protein sequence ID" value="CAK9166712.1"/>
    <property type="molecule type" value="Genomic_DNA"/>
</dbReference>
<gene>
    <name evidence="2" type="ORF">ILEXP_LOCUS35950</name>
</gene>
<evidence type="ECO:0000313" key="3">
    <source>
        <dbReference type="Proteomes" id="UP001642360"/>
    </source>
</evidence>
<organism evidence="2 3">
    <name type="scientific">Ilex paraguariensis</name>
    <name type="common">yerba mate</name>
    <dbReference type="NCBI Taxonomy" id="185542"/>
    <lineage>
        <taxon>Eukaryota</taxon>
        <taxon>Viridiplantae</taxon>
        <taxon>Streptophyta</taxon>
        <taxon>Embryophyta</taxon>
        <taxon>Tracheophyta</taxon>
        <taxon>Spermatophyta</taxon>
        <taxon>Magnoliopsida</taxon>
        <taxon>eudicotyledons</taxon>
        <taxon>Gunneridae</taxon>
        <taxon>Pentapetalae</taxon>
        <taxon>asterids</taxon>
        <taxon>campanulids</taxon>
        <taxon>Aquifoliales</taxon>
        <taxon>Aquifoliaceae</taxon>
        <taxon>Ilex</taxon>
    </lineage>
</organism>
<keyword evidence="1" id="KW-0175">Coiled coil</keyword>
<feature type="coiled-coil region" evidence="1">
    <location>
        <begin position="118"/>
        <end position="148"/>
    </location>
</feature>
<evidence type="ECO:0000313" key="2">
    <source>
        <dbReference type="EMBL" id="CAK9166712.1"/>
    </source>
</evidence>
<evidence type="ECO:0000256" key="1">
    <source>
        <dbReference type="SAM" id="Coils"/>
    </source>
</evidence>
<protein>
    <submittedName>
        <fullName evidence="2">Uncharacterized protein</fullName>
    </submittedName>
</protein>
<proteinExistence type="predicted"/>
<keyword evidence="3" id="KW-1185">Reference proteome</keyword>
<reference evidence="2 3" key="1">
    <citation type="submission" date="2024-02" db="EMBL/GenBank/DDBJ databases">
        <authorList>
            <person name="Vignale AGUSTIN F."/>
            <person name="Sosa J E."/>
            <person name="Modenutti C."/>
        </authorList>
    </citation>
    <scope>NUCLEOTIDE SEQUENCE [LARGE SCALE GENOMIC DNA]</scope>
</reference>
<sequence>MARRPHRARPHQARPHHALLKKLAKDIESLKKANNDVVEAKVVRIETVPYKLGGKRRASFEATLPDPLQYKRQSFWFKIQSTPLNSQIRSQLSQSNLSMARRPHRARPHQARPHHALLKKLAKDIESLKKANNDVVEAVELRKQWRKKTRTTRSYVVYW</sequence>
<comment type="caution">
    <text evidence="2">The sequence shown here is derived from an EMBL/GenBank/DDBJ whole genome shotgun (WGS) entry which is preliminary data.</text>
</comment>
<name>A0ABC8TBC7_9AQUA</name>